<name>A0A1W1XU71_9CLOT</name>
<accession>A0A1W1XU71</accession>
<dbReference type="Gene3D" id="1.10.8.500">
    <property type="entry name" value="HAMP domain in histidine kinase"/>
    <property type="match status" value="1"/>
</dbReference>
<evidence type="ECO:0000256" key="3">
    <source>
        <dbReference type="PROSITE-ProRule" id="PRU00284"/>
    </source>
</evidence>
<dbReference type="GO" id="GO:0016020">
    <property type="term" value="C:membrane"/>
    <property type="evidence" value="ECO:0007669"/>
    <property type="project" value="InterPro"/>
</dbReference>
<gene>
    <name evidence="7" type="ORF">SAMN02745134_03164</name>
</gene>
<dbReference type="PROSITE" id="PS50885">
    <property type="entry name" value="HAMP"/>
    <property type="match status" value="1"/>
</dbReference>
<dbReference type="AlphaFoldDB" id="A0A1W1XU71"/>
<evidence type="ECO:0000259" key="5">
    <source>
        <dbReference type="PROSITE" id="PS50111"/>
    </source>
</evidence>
<dbReference type="GO" id="GO:0007165">
    <property type="term" value="P:signal transduction"/>
    <property type="evidence" value="ECO:0007669"/>
    <property type="project" value="UniProtKB-KW"/>
</dbReference>
<dbReference type="PANTHER" id="PTHR32089:SF112">
    <property type="entry name" value="LYSOZYME-LIKE PROTEIN-RELATED"/>
    <property type="match status" value="1"/>
</dbReference>
<protein>
    <submittedName>
        <fullName evidence="7">Methyl-accepting chemotaxis sensory transducer with Cache sensor</fullName>
    </submittedName>
</protein>
<evidence type="ECO:0000256" key="2">
    <source>
        <dbReference type="ARBA" id="ARBA00029447"/>
    </source>
</evidence>
<dbReference type="InterPro" id="IPR003660">
    <property type="entry name" value="HAMP_dom"/>
</dbReference>
<organism evidence="7 8">
    <name type="scientific">Clostridium acidisoli DSM 12555</name>
    <dbReference type="NCBI Taxonomy" id="1121291"/>
    <lineage>
        <taxon>Bacteria</taxon>
        <taxon>Bacillati</taxon>
        <taxon>Bacillota</taxon>
        <taxon>Clostridia</taxon>
        <taxon>Eubacteriales</taxon>
        <taxon>Clostridiaceae</taxon>
        <taxon>Clostridium</taxon>
    </lineage>
</organism>
<keyword evidence="1 3" id="KW-0807">Transducer</keyword>
<keyword evidence="4" id="KW-1133">Transmembrane helix</keyword>
<dbReference type="PANTHER" id="PTHR32089">
    <property type="entry name" value="METHYL-ACCEPTING CHEMOTAXIS PROTEIN MCPB"/>
    <property type="match status" value="1"/>
</dbReference>
<feature type="domain" description="Methyl-accepting transducer" evidence="5">
    <location>
        <begin position="409"/>
        <end position="667"/>
    </location>
</feature>
<comment type="similarity">
    <text evidence="2">Belongs to the methyl-accepting chemotaxis (MCP) protein family.</text>
</comment>
<reference evidence="7 8" key="1">
    <citation type="submission" date="2017-04" db="EMBL/GenBank/DDBJ databases">
        <authorList>
            <person name="Afonso C.L."/>
            <person name="Miller P.J."/>
            <person name="Scott M.A."/>
            <person name="Spackman E."/>
            <person name="Goraichik I."/>
            <person name="Dimitrov K.M."/>
            <person name="Suarez D.L."/>
            <person name="Swayne D.E."/>
        </authorList>
    </citation>
    <scope>NUCLEOTIDE SEQUENCE [LARGE SCALE GENOMIC DNA]</scope>
    <source>
        <strain evidence="7 8">DSM 12555</strain>
    </source>
</reference>
<evidence type="ECO:0000256" key="4">
    <source>
        <dbReference type="SAM" id="Phobius"/>
    </source>
</evidence>
<evidence type="ECO:0000256" key="1">
    <source>
        <dbReference type="ARBA" id="ARBA00023224"/>
    </source>
</evidence>
<dbReference type="Pfam" id="PF00015">
    <property type="entry name" value="MCPsignal"/>
    <property type="match status" value="1"/>
</dbReference>
<dbReference type="STRING" id="1121291.SAMN02745134_03164"/>
<keyword evidence="8" id="KW-1185">Reference proteome</keyword>
<dbReference type="RefSeq" id="WP_084117108.1">
    <property type="nucleotide sequence ID" value="NZ_FWXH01000017.1"/>
</dbReference>
<sequence length="703" mass="77695">MKKLKNFKASIRYKIIASITICCLITSVVISTICVNESKASIQKEAEDKLVEISENKSNDINKLLLSTENTASNVESIFSSTYDENRAATDSQYVKSYVDSLDPTIKRIGESQNKTLGITLILNPEITKDLYQICYEGTSTNRQFQKENKFTINDFDESKSSMSWYYNPIKSRSAIWSDPHVDASGKADSKDMRIAYTKPIYKDNKLVAVIAIDLFFNDYAKMINNVKVYNNGFAFLMNDKYDFLVDKVYTSKDNLSKIQNGSLKAVTATMGKNKSGFTYANFNGDKNVYGYSKLINGNIMVISVKQSDIFAEVSNLQKIIIVLAIIMTCIFSVTGLIIGNRISKPIVLATKLVKKTADFDLSEDDSYNHLLKSKDEVGELVSAFILMKNELIGIIKNILDNSQNLSASSEELSATVEEISSKFQQINEETKNIFTKVDNTNTTSQKITLSIGAVDSKINVLSQKATDGSDSSVKSKERAVNVQSEGKQAIKSIENILVQKESNILEAIEKGKVVEDIKEMADTIAGISEQTNLLALNAAIEAARAGEQGKGFAVVAEEVRKLAEQTSKSVESIQSTIGGVQGAFANLSQNSDEILKFIRENVRPQLEGVSTMGGQYYDDATFISKMSSEIADMTGELTSTIDEVNYRMKDMSSMAKSSLESTEVIKESMEEVSQGVDEIANTAQSQAEMAQILNEMVLKFKL</sequence>
<feature type="transmembrane region" description="Helical" evidence="4">
    <location>
        <begin position="320"/>
        <end position="339"/>
    </location>
</feature>
<dbReference type="SMART" id="SM00283">
    <property type="entry name" value="MA"/>
    <property type="match status" value="1"/>
</dbReference>
<dbReference type="Gene3D" id="3.30.450.20">
    <property type="entry name" value="PAS domain"/>
    <property type="match status" value="1"/>
</dbReference>
<evidence type="ECO:0000313" key="7">
    <source>
        <dbReference type="EMBL" id="SMC27405.1"/>
    </source>
</evidence>
<dbReference type="Gene3D" id="1.10.287.950">
    <property type="entry name" value="Methyl-accepting chemotaxis protein"/>
    <property type="match status" value="1"/>
</dbReference>
<dbReference type="PROSITE" id="PS50111">
    <property type="entry name" value="CHEMOTAXIS_TRANSDUC_2"/>
    <property type="match status" value="1"/>
</dbReference>
<dbReference type="Pfam" id="PF22673">
    <property type="entry name" value="MCP-like_PDC_1"/>
    <property type="match status" value="1"/>
</dbReference>
<keyword evidence="4" id="KW-0812">Transmembrane</keyword>
<keyword evidence="4" id="KW-0472">Membrane</keyword>
<dbReference type="Proteomes" id="UP000192468">
    <property type="component" value="Unassembled WGS sequence"/>
</dbReference>
<dbReference type="SUPFAM" id="SSF58104">
    <property type="entry name" value="Methyl-accepting chemotaxis protein (MCP) signaling domain"/>
    <property type="match status" value="1"/>
</dbReference>
<dbReference type="InterPro" id="IPR004089">
    <property type="entry name" value="MCPsignal_dom"/>
</dbReference>
<dbReference type="EMBL" id="FWXH01000017">
    <property type="protein sequence ID" value="SMC27405.1"/>
    <property type="molecule type" value="Genomic_DNA"/>
</dbReference>
<evidence type="ECO:0000313" key="8">
    <source>
        <dbReference type="Proteomes" id="UP000192468"/>
    </source>
</evidence>
<dbReference type="OrthoDB" id="9804955at2"/>
<dbReference type="CDD" id="cd12913">
    <property type="entry name" value="PDC1_MCP_like"/>
    <property type="match status" value="1"/>
</dbReference>
<feature type="domain" description="HAMP" evidence="6">
    <location>
        <begin position="341"/>
        <end position="397"/>
    </location>
</feature>
<evidence type="ECO:0000259" key="6">
    <source>
        <dbReference type="PROSITE" id="PS50885"/>
    </source>
</evidence>
<proteinExistence type="inferred from homology"/>